<evidence type="ECO:0000313" key="2">
    <source>
        <dbReference type="EMBL" id="EDO14359.1"/>
    </source>
</evidence>
<keyword evidence="3" id="KW-1185">Reference proteome</keyword>
<dbReference type="AlphaFoldDB" id="A7TTP8"/>
<organism evidence="3">
    <name type="scientific">Vanderwaltozyma polyspora (strain ATCC 22028 / DSM 70294 / BCRC 21397 / CBS 2163 / NBRC 10782 / NRRL Y-8283 / UCD 57-17)</name>
    <name type="common">Kluyveromyces polysporus</name>
    <dbReference type="NCBI Taxonomy" id="436907"/>
    <lineage>
        <taxon>Eukaryota</taxon>
        <taxon>Fungi</taxon>
        <taxon>Dikarya</taxon>
        <taxon>Ascomycota</taxon>
        <taxon>Saccharomycotina</taxon>
        <taxon>Saccharomycetes</taxon>
        <taxon>Saccharomycetales</taxon>
        <taxon>Saccharomycetaceae</taxon>
        <taxon>Vanderwaltozyma</taxon>
    </lineage>
</organism>
<evidence type="ECO:0000313" key="3">
    <source>
        <dbReference type="Proteomes" id="UP000000267"/>
    </source>
</evidence>
<feature type="compositionally biased region" description="Polar residues" evidence="1">
    <location>
        <begin position="212"/>
        <end position="221"/>
    </location>
</feature>
<feature type="region of interest" description="Disordered" evidence="1">
    <location>
        <begin position="187"/>
        <end position="221"/>
    </location>
</feature>
<feature type="non-terminal residue" evidence="2">
    <location>
        <position position="775"/>
    </location>
</feature>
<feature type="compositionally biased region" description="Polar residues" evidence="1">
    <location>
        <begin position="260"/>
        <end position="273"/>
    </location>
</feature>
<dbReference type="InParanoid" id="A7TTP8"/>
<feature type="region of interest" description="Disordered" evidence="1">
    <location>
        <begin position="257"/>
        <end position="282"/>
    </location>
</feature>
<dbReference type="RefSeq" id="XP_001642217.1">
    <property type="nucleotide sequence ID" value="XM_001642167.1"/>
</dbReference>
<dbReference type="GeneID" id="5542338"/>
<feature type="region of interest" description="Disordered" evidence="1">
    <location>
        <begin position="297"/>
        <end position="338"/>
    </location>
</feature>
<accession>A7TTP8</accession>
<protein>
    <submittedName>
        <fullName evidence="2">Uncharacterized protein</fullName>
    </submittedName>
</protein>
<evidence type="ECO:0000256" key="1">
    <source>
        <dbReference type="SAM" id="MobiDB-lite"/>
    </source>
</evidence>
<gene>
    <name evidence="2" type="ORF">Kpol_192p1</name>
</gene>
<proteinExistence type="predicted"/>
<dbReference type="EMBL" id="DS480603">
    <property type="protein sequence ID" value="EDO14359.1"/>
    <property type="molecule type" value="Genomic_DNA"/>
</dbReference>
<sequence>MSYMVPKVSLVNNENINEPKIRNIELMKLTPTPEGSSWFKLERNIAEAQIKSTVADNNYSNKETIIPSIDTNQNKTLQIRRSNPLTSGTERLLMLLKSKSKPKPQSKAKQEQQLARNAFSQLPQQTEVNISLDRFTQSQPQLEARTSLIGKPSESYMPPLGHNQNNISGNMENNSFSSPLTNTVHKPIHESQGPNIVPERTLGLPEERTNKSQRSQSTLESPLNVTERLHNNIPNTVIAHDHVNVNTTKTAPIEGFLNDIPNSNFRINPNSNAYDDRNSNNQKQKKSLFVQDSETEFTALSDTSSPRSEYVHNVQSKDEETESEHDEDQKTQLIGGDKIETDRGRALFVRDEDEMELNYTGAYNPDIAPHSRKLAEIADKNQNIDLEDASRPPIISLIGDTMTKTDLNDRGNKRRTGGSMKIVNFLNVEEVEFPEYSVEKPAISDKARSRFDEIQQIPKPNVSANILDIDKNENQDFIRNSSSELKETSQDNSIKDEKIDKAGDNLQKYDNRKVLPMEAIRRRIEEIDNEELKLKLQDDTKYDVTNGAMSALEKVQEERPEVSLSKNIEENTNKNEYKDNEIQPTPLTISASNESTNEESYNSEIESQVKNDSKHRFENIQNNTSKESGRGEDNQFNFGKRNLKENGQVVGDLKTPDKVIEINAHLTNKAEDNEPDATKYSQTKHTTRILRKNQSETSDLPNKINNKRKISDTALDIVRAKAPRITSFKTQMLKGSVVEIMNENKDISKSVDNCRSDSLRVVHITESDDSSVEDQ</sequence>
<reference evidence="2 3" key="1">
    <citation type="journal article" date="2007" name="Proc. Natl. Acad. Sci. U.S.A.">
        <title>Independent sorting-out of thousands of duplicated gene pairs in two yeast species descended from a whole-genome duplication.</title>
        <authorList>
            <person name="Scannell D.R."/>
            <person name="Frank A.C."/>
            <person name="Conant G.C."/>
            <person name="Byrne K.P."/>
            <person name="Woolfit M."/>
            <person name="Wolfe K.H."/>
        </authorList>
    </citation>
    <scope>NUCLEOTIDE SEQUENCE [LARGE SCALE GENOMIC DNA]</scope>
    <source>
        <strain evidence="3">ATCC 22028 / DSM 70294 / BCRC 21397 / CBS 2163 / NBRC 10782 / NRRL Y-8283 / UCD 57-17</strain>
    </source>
</reference>
<feature type="compositionally biased region" description="Polar residues" evidence="1">
    <location>
        <begin position="297"/>
        <end position="307"/>
    </location>
</feature>
<dbReference type="Proteomes" id="UP000000267">
    <property type="component" value="Unassembled WGS sequence"/>
</dbReference>
<name>A7TTP8_VANPO</name>
<dbReference type="KEGG" id="vpo:Kpol_192p1"/>
<dbReference type="HOGENOM" id="CLU_361005_0_0_1"/>